<reference evidence="7" key="1">
    <citation type="journal article" date="2014" name="Int. J. Syst. Evol. Microbiol.">
        <title>Complete genome sequence of Corynebacterium casei LMG S-19264T (=DSM 44701T), isolated from a smear-ripened cheese.</title>
        <authorList>
            <consortium name="US DOE Joint Genome Institute (JGI-PGF)"/>
            <person name="Walter F."/>
            <person name="Albersmeier A."/>
            <person name="Kalinowski J."/>
            <person name="Ruckert C."/>
        </authorList>
    </citation>
    <scope>NUCLEOTIDE SEQUENCE</scope>
    <source>
        <strain evidence="7">CGMCC 1.15493</strain>
    </source>
</reference>
<evidence type="ECO:0000256" key="3">
    <source>
        <dbReference type="ARBA" id="ARBA00022989"/>
    </source>
</evidence>
<comment type="caution">
    <text evidence="7">The sequence shown here is derived from an EMBL/GenBank/DDBJ whole genome shotgun (WGS) entry which is preliminary data.</text>
</comment>
<evidence type="ECO:0000256" key="2">
    <source>
        <dbReference type="ARBA" id="ARBA00022692"/>
    </source>
</evidence>
<proteinExistence type="predicted"/>
<evidence type="ECO:0000256" key="5">
    <source>
        <dbReference type="SAM" id="Phobius"/>
    </source>
</evidence>
<reference evidence="7" key="2">
    <citation type="submission" date="2020-09" db="EMBL/GenBank/DDBJ databases">
        <authorList>
            <person name="Sun Q."/>
            <person name="Zhou Y."/>
        </authorList>
    </citation>
    <scope>NUCLEOTIDE SEQUENCE</scope>
    <source>
        <strain evidence="7">CGMCC 1.15493</strain>
    </source>
</reference>
<dbReference type="Pfam" id="PF13564">
    <property type="entry name" value="DoxX_2"/>
    <property type="match status" value="1"/>
</dbReference>
<dbReference type="RefSeq" id="WP_188849434.1">
    <property type="nucleotide sequence ID" value="NZ_BMJJ01000002.1"/>
</dbReference>
<dbReference type="AlphaFoldDB" id="A0A916XTU7"/>
<keyword evidence="6" id="KW-0732">Signal</keyword>
<feature type="transmembrane region" description="Helical" evidence="5">
    <location>
        <begin position="65"/>
        <end position="82"/>
    </location>
</feature>
<evidence type="ECO:0000256" key="4">
    <source>
        <dbReference type="ARBA" id="ARBA00023136"/>
    </source>
</evidence>
<evidence type="ECO:0000256" key="6">
    <source>
        <dbReference type="SAM" id="SignalP"/>
    </source>
</evidence>
<keyword evidence="3 5" id="KW-1133">Transmembrane helix</keyword>
<keyword evidence="2 5" id="KW-0812">Transmembrane</keyword>
<gene>
    <name evidence="7" type="ORF">GCM10011335_09510</name>
</gene>
<accession>A0A916XTU7</accession>
<evidence type="ECO:0000256" key="1">
    <source>
        <dbReference type="ARBA" id="ARBA00004141"/>
    </source>
</evidence>
<keyword evidence="8" id="KW-1185">Reference proteome</keyword>
<feature type="chain" id="PRO_5037967220" description="DoxX family protein" evidence="6">
    <location>
        <begin position="23"/>
        <end position="106"/>
    </location>
</feature>
<sequence length="106" mass="11071">MLHTISIWLAVAAFAGAGLVNAAGRAAQRDSFVRWGYPAWWCRVTGVLELAVAVMIAVPSSRRAGLLLGAAVMVAAAATVLRHRELSHLVPIGVFVALLLLVGVAS</sequence>
<evidence type="ECO:0008006" key="9">
    <source>
        <dbReference type="Google" id="ProtNLM"/>
    </source>
</evidence>
<name>A0A916XTU7_9HYPH</name>
<keyword evidence="4 5" id="KW-0472">Membrane</keyword>
<feature type="transmembrane region" description="Helical" evidence="5">
    <location>
        <begin position="38"/>
        <end position="58"/>
    </location>
</feature>
<evidence type="ECO:0000313" key="8">
    <source>
        <dbReference type="Proteomes" id="UP000613160"/>
    </source>
</evidence>
<dbReference type="EMBL" id="BMJJ01000002">
    <property type="protein sequence ID" value="GGD08734.1"/>
    <property type="molecule type" value="Genomic_DNA"/>
</dbReference>
<protein>
    <recommendedName>
        <fullName evidence="9">DoxX family protein</fullName>
    </recommendedName>
</protein>
<dbReference type="GO" id="GO:0016020">
    <property type="term" value="C:membrane"/>
    <property type="evidence" value="ECO:0007669"/>
    <property type="project" value="UniProtKB-SubCell"/>
</dbReference>
<feature type="transmembrane region" description="Helical" evidence="5">
    <location>
        <begin position="88"/>
        <end position="105"/>
    </location>
</feature>
<feature type="signal peptide" evidence="6">
    <location>
        <begin position="1"/>
        <end position="22"/>
    </location>
</feature>
<comment type="subcellular location">
    <subcellularLocation>
        <location evidence="1">Membrane</location>
        <topology evidence="1">Multi-pass membrane protein</topology>
    </subcellularLocation>
</comment>
<dbReference type="InterPro" id="IPR032808">
    <property type="entry name" value="DoxX"/>
</dbReference>
<evidence type="ECO:0000313" key="7">
    <source>
        <dbReference type="EMBL" id="GGD08734.1"/>
    </source>
</evidence>
<organism evidence="7 8">
    <name type="scientific">Aureimonas glaciei</name>
    <dbReference type="NCBI Taxonomy" id="1776957"/>
    <lineage>
        <taxon>Bacteria</taxon>
        <taxon>Pseudomonadati</taxon>
        <taxon>Pseudomonadota</taxon>
        <taxon>Alphaproteobacteria</taxon>
        <taxon>Hyphomicrobiales</taxon>
        <taxon>Aurantimonadaceae</taxon>
        <taxon>Aureimonas</taxon>
    </lineage>
</organism>
<dbReference type="Proteomes" id="UP000613160">
    <property type="component" value="Unassembled WGS sequence"/>
</dbReference>